<sequence length="168" mass="16894">MPGRPLAALILIPLALSGCAQATNAEPRVPAGTGAAGPACPDKPAGGHARARFKAAVFPAIDALREGVVAPIGSGRGADIVVRTMAARSNTGVLASLRRARAAAVTDPVLCRSLTPPIDALLKTVGELGASLRTTRPDAAAARTAGAEADALRAAAAKLGLRNRPRQM</sequence>
<dbReference type="PROSITE" id="PS51257">
    <property type="entry name" value="PROKAR_LIPOPROTEIN"/>
    <property type="match status" value="1"/>
</dbReference>
<organism evidence="2 3">
    <name type="scientific">Actinocorallia longicatena</name>
    <dbReference type="NCBI Taxonomy" id="111803"/>
    <lineage>
        <taxon>Bacteria</taxon>
        <taxon>Bacillati</taxon>
        <taxon>Actinomycetota</taxon>
        <taxon>Actinomycetes</taxon>
        <taxon>Streptosporangiales</taxon>
        <taxon>Thermomonosporaceae</taxon>
        <taxon>Actinocorallia</taxon>
    </lineage>
</organism>
<proteinExistence type="predicted"/>
<keyword evidence="1" id="KW-0732">Signal</keyword>
<accession>A0ABP6Q1F2</accession>
<gene>
    <name evidence="2" type="ORF">GCM10010468_12580</name>
</gene>
<dbReference type="RefSeq" id="WP_344823168.1">
    <property type="nucleotide sequence ID" value="NZ_BAAAUV010000003.1"/>
</dbReference>
<evidence type="ECO:0000256" key="1">
    <source>
        <dbReference type="SAM" id="SignalP"/>
    </source>
</evidence>
<feature type="signal peptide" evidence="1">
    <location>
        <begin position="1"/>
        <end position="22"/>
    </location>
</feature>
<evidence type="ECO:0000313" key="2">
    <source>
        <dbReference type="EMBL" id="GAA3200101.1"/>
    </source>
</evidence>
<name>A0ABP6Q1F2_9ACTN</name>
<evidence type="ECO:0008006" key="4">
    <source>
        <dbReference type="Google" id="ProtNLM"/>
    </source>
</evidence>
<dbReference type="EMBL" id="BAAAUV010000003">
    <property type="protein sequence ID" value="GAA3200101.1"/>
    <property type="molecule type" value="Genomic_DNA"/>
</dbReference>
<reference evidence="3" key="1">
    <citation type="journal article" date="2019" name="Int. J. Syst. Evol. Microbiol.">
        <title>The Global Catalogue of Microorganisms (GCM) 10K type strain sequencing project: providing services to taxonomists for standard genome sequencing and annotation.</title>
        <authorList>
            <consortium name="The Broad Institute Genomics Platform"/>
            <consortium name="The Broad Institute Genome Sequencing Center for Infectious Disease"/>
            <person name="Wu L."/>
            <person name="Ma J."/>
        </authorList>
    </citation>
    <scope>NUCLEOTIDE SEQUENCE [LARGE SCALE GENOMIC DNA]</scope>
    <source>
        <strain evidence="3">JCM 9377</strain>
    </source>
</reference>
<dbReference type="Proteomes" id="UP001501237">
    <property type="component" value="Unassembled WGS sequence"/>
</dbReference>
<comment type="caution">
    <text evidence="2">The sequence shown here is derived from an EMBL/GenBank/DDBJ whole genome shotgun (WGS) entry which is preliminary data.</text>
</comment>
<protein>
    <recommendedName>
        <fullName evidence="4">Lipoprotein</fullName>
    </recommendedName>
</protein>
<evidence type="ECO:0000313" key="3">
    <source>
        <dbReference type="Proteomes" id="UP001501237"/>
    </source>
</evidence>
<feature type="chain" id="PRO_5047357649" description="Lipoprotein" evidence="1">
    <location>
        <begin position="23"/>
        <end position="168"/>
    </location>
</feature>
<keyword evidence="3" id="KW-1185">Reference proteome</keyword>